<reference evidence="2 3" key="1">
    <citation type="submission" date="2015-04" db="EMBL/GenBank/DDBJ databases">
        <title>Comparative genomics of rhizobia nodulating Arachis hypogaea in China.</title>
        <authorList>
            <person name="Li Y."/>
        </authorList>
    </citation>
    <scope>NUCLEOTIDE SEQUENCE [LARGE SCALE GENOMIC DNA]</scope>
    <source>
        <strain evidence="2 3">CCBAU 51787</strain>
    </source>
</reference>
<dbReference type="Gene3D" id="3.40.50.300">
    <property type="entry name" value="P-loop containing nucleotide triphosphate hydrolases"/>
    <property type="match status" value="2"/>
</dbReference>
<accession>A0A4Q0SD59</accession>
<evidence type="ECO:0000256" key="1">
    <source>
        <dbReference type="SAM" id="Coils"/>
    </source>
</evidence>
<feature type="coiled-coil region" evidence="1">
    <location>
        <begin position="285"/>
        <end position="312"/>
    </location>
</feature>
<organism evidence="2 3">
    <name type="scientific">Bradyrhizobium zhanjiangense</name>
    <dbReference type="NCBI Taxonomy" id="1325107"/>
    <lineage>
        <taxon>Bacteria</taxon>
        <taxon>Pseudomonadati</taxon>
        <taxon>Pseudomonadota</taxon>
        <taxon>Alphaproteobacteria</taxon>
        <taxon>Hyphomicrobiales</taxon>
        <taxon>Nitrobacteraceae</taxon>
        <taxon>Bradyrhizobium</taxon>
    </lineage>
</organism>
<dbReference type="GO" id="GO:0006302">
    <property type="term" value="P:double-strand break repair"/>
    <property type="evidence" value="ECO:0007669"/>
    <property type="project" value="TreeGrafter"/>
</dbReference>
<keyword evidence="1" id="KW-0175">Coiled coil</keyword>
<dbReference type="InterPro" id="IPR027417">
    <property type="entry name" value="P-loop_NTPase"/>
</dbReference>
<dbReference type="PANTHER" id="PTHR32182:SF0">
    <property type="entry name" value="DNA REPLICATION AND REPAIR PROTEIN RECF"/>
    <property type="match status" value="1"/>
</dbReference>
<dbReference type="Proteomes" id="UP000290565">
    <property type="component" value="Unassembled WGS sequence"/>
</dbReference>
<name>A0A4Q0SD59_9BRAD</name>
<dbReference type="SUPFAM" id="SSF52540">
    <property type="entry name" value="P-loop containing nucleoside triphosphate hydrolases"/>
    <property type="match status" value="2"/>
</dbReference>
<evidence type="ECO:0000313" key="2">
    <source>
        <dbReference type="EMBL" id="RXH37051.1"/>
    </source>
</evidence>
<feature type="coiled-coil region" evidence="1">
    <location>
        <begin position="631"/>
        <end position="731"/>
    </location>
</feature>
<dbReference type="EMBL" id="LBJM01000066">
    <property type="protein sequence ID" value="RXH37051.1"/>
    <property type="molecule type" value="Genomic_DNA"/>
</dbReference>
<gene>
    <name evidence="2" type="ORF">XH94_24500</name>
</gene>
<dbReference type="PANTHER" id="PTHR32182">
    <property type="entry name" value="DNA REPLICATION AND REPAIR PROTEIN RECF"/>
    <property type="match status" value="1"/>
</dbReference>
<comment type="caution">
    <text evidence="2">The sequence shown here is derived from an EMBL/GenBank/DDBJ whole genome shotgun (WGS) entry which is preliminary data.</text>
</comment>
<dbReference type="GO" id="GO:0000731">
    <property type="term" value="P:DNA synthesis involved in DNA repair"/>
    <property type="evidence" value="ECO:0007669"/>
    <property type="project" value="TreeGrafter"/>
</dbReference>
<dbReference type="AlphaFoldDB" id="A0A4Q0SD59"/>
<evidence type="ECO:0000313" key="3">
    <source>
        <dbReference type="Proteomes" id="UP000290565"/>
    </source>
</evidence>
<sequence>MYELTRLSFHNWYVFEVLDLDVGGMIAVIGPTGAGKSAILDGVQVVITGNNGNFIDLNPSAGEKSDRTVLSYCLGQVSDFDRGAPKRERCETILALTFRDTVTDEPLTIGLLLHADHSERSDSSRALFIARGYAFSFEDFIERDEDGDEFVVSHDEIIERLKKKCGKALTLHARSTQFVAEYLAAMRRRSSPDARLFLRSFNNAVLAREIRDPTDFVRRFVLEADPLNIERIRSSIETWRSMEKRAEELEMEIRDVRLVRSRFATWARQTLQSQTEEYIASASERMRLEFEIRELEKEKERADQENASFNRLIVNHTSVVAENRDQVIRKRTMLAEGEGASKIRAIEVEERVANDDKARAIASFDRAMNEFRHISQFSAIRQFVPIVHHGAIQAAAELVRAASEQTTERLVAESESLADKARRALAILVVRASLAQQRDIRIAEIAEDRQQLNNLQQSLRGTNDGRASVLSPHVRQFMSALALNDIQSSALPDVVEIADESWALALEMLLGPNREALIVPELQLERAFDYLWRHRSSLHGCRIVNTRKTRRGSNRALSQRSIANVLRTDNIDARAFVDTQVGRYVRADTEQELQDSDHAVMRNGKTTAALSLRVFSDLTPILGKTAQTAALASTQAKCALLRNQIDEKDRELKMLDSAVTYLAGLERKEDIVSQLREAAENVKRAEARRIALQKDREQVEDPKSQALRLEIERIEKETAGYEKELTELREKERTSSTRLIRAGERITERQDAVAKMSMTAEAIEREQATDRMTKLIAFAEAGAFTIDEARTTLGVQVFQKRGEELRFLAERSDQARQAAEEYARLARDNGTRALREFGEYVRKYIQGPSPLPEDAGHAEHCFWCAAREMRLEEHELRPHREKVIQARHEFEAALKEDLLAKMSDRFEKIKTQLDILNKRLAAYSFVGQKYSFKRYISADFKPLYDLVKRIIGNQDVSFADLADKASTADGEMKRAMAQVEEIVTRDQDTRRLEDYRNYFEFELFLENQAGELQAFSKLVGLLSGGQRQAPYYVAIAASMVSVYFPKAGREGSTEGMGLVAFDEAFNKLDIGNTQNLITLYRDLGLQLVIAAPEIHRATFLESVDCIISVTRMSGTDRVAVDAERIGPRAQAEMQAANPEHRGVEWFRTESEQATQKAAE</sequence>
<proteinExistence type="predicted"/>
<dbReference type="Pfam" id="PF13555">
    <property type="entry name" value="AAA_29"/>
    <property type="match status" value="1"/>
</dbReference>
<dbReference type="RefSeq" id="WP_128946217.1">
    <property type="nucleotide sequence ID" value="NZ_LBJM01000066.1"/>
</dbReference>
<protein>
    <submittedName>
        <fullName evidence="2">Uncharacterized protein</fullName>
    </submittedName>
</protein>
<dbReference type="Pfam" id="PF13558">
    <property type="entry name" value="SbcC_Walker_B"/>
    <property type="match status" value="1"/>
</dbReference>